<sequence>MTQEQQDADPRAEVLARASRTIDVAPLDVDRVVRTARGRRRTRAVLGAALAVAVVAVGVAVATSGSDDAPSGPATAGAVEPLPEPPPGTKWVGTDGVVVAVPQDWPVVESPCGGNAPAEVVDGTAAASVDCSFGGGQVARVTLAPLDSNPRPSTERTCSDAPTSRCQGGLVFEERGATVVVQTGGPDARTLMDELLDSATVLPDGWTTVPFASFATVPQRVARLETAGFDVRVEGDLGNRESVITHPPVGQPVRTGTTVVVSAAEDDEWDDAAVWRLSGDALPRPGDTEVATTVSRLGCNSGVTGEVLEPDVVYGPTAIIVTFSVVADRGEATCQSNREVPVVVRLVEPIGDRELVDGRCLPGGAAETTTLCARDGRRWP</sequence>
<evidence type="ECO:0000313" key="4">
    <source>
        <dbReference type="Proteomes" id="UP001500221"/>
    </source>
</evidence>
<evidence type="ECO:0008006" key="5">
    <source>
        <dbReference type="Google" id="ProtNLM"/>
    </source>
</evidence>
<keyword evidence="2" id="KW-0812">Transmembrane</keyword>
<keyword evidence="2" id="KW-0472">Membrane</keyword>
<protein>
    <recommendedName>
        <fullName evidence="5">PASTA domain-containing protein</fullName>
    </recommendedName>
</protein>
<accession>A0ABP9P7I7</accession>
<feature type="region of interest" description="Disordered" evidence="1">
    <location>
        <begin position="64"/>
        <end position="87"/>
    </location>
</feature>
<comment type="caution">
    <text evidence="3">The sequence shown here is derived from an EMBL/GenBank/DDBJ whole genome shotgun (WGS) entry which is preliminary data.</text>
</comment>
<evidence type="ECO:0000256" key="1">
    <source>
        <dbReference type="SAM" id="MobiDB-lite"/>
    </source>
</evidence>
<dbReference type="Proteomes" id="UP001500221">
    <property type="component" value="Unassembled WGS sequence"/>
</dbReference>
<reference evidence="4" key="1">
    <citation type="journal article" date="2019" name="Int. J. Syst. Evol. Microbiol.">
        <title>The Global Catalogue of Microorganisms (GCM) 10K type strain sequencing project: providing services to taxonomists for standard genome sequencing and annotation.</title>
        <authorList>
            <consortium name="The Broad Institute Genomics Platform"/>
            <consortium name="The Broad Institute Genome Sequencing Center for Infectious Disease"/>
            <person name="Wu L."/>
            <person name="Ma J."/>
        </authorList>
    </citation>
    <scope>NUCLEOTIDE SEQUENCE [LARGE SCALE GENOMIC DNA]</scope>
    <source>
        <strain evidence="4">JCM 18459</strain>
    </source>
</reference>
<feature type="transmembrane region" description="Helical" evidence="2">
    <location>
        <begin position="44"/>
        <end position="63"/>
    </location>
</feature>
<name>A0ABP9P7I7_9ACTN</name>
<evidence type="ECO:0000313" key="3">
    <source>
        <dbReference type="EMBL" id="GAA5142066.1"/>
    </source>
</evidence>
<keyword evidence="2" id="KW-1133">Transmembrane helix</keyword>
<dbReference type="EMBL" id="BAABKG010000001">
    <property type="protein sequence ID" value="GAA5142066.1"/>
    <property type="molecule type" value="Genomic_DNA"/>
</dbReference>
<organism evidence="3 4">
    <name type="scientific">Nocardioides marinquilinus</name>
    <dbReference type="NCBI Taxonomy" id="1210400"/>
    <lineage>
        <taxon>Bacteria</taxon>
        <taxon>Bacillati</taxon>
        <taxon>Actinomycetota</taxon>
        <taxon>Actinomycetes</taxon>
        <taxon>Propionibacteriales</taxon>
        <taxon>Nocardioidaceae</taxon>
        <taxon>Nocardioides</taxon>
    </lineage>
</organism>
<dbReference type="RefSeq" id="WP_345454191.1">
    <property type="nucleotide sequence ID" value="NZ_BAABKG010000001.1"/>
</dbReference>
<evidence type="ECO:0000256" key="2">
    <source>
        <dbReference type="SAM" id="Phobius"/>
    </source>
</evidence>
<gene>
    <name evidence="3" type="ORF">GCM10023340_04950</name>
</gene>
<proteinExistence type="predicted"/>
<keyword evidence="4" id="KW-1185">Reference proteome</keyword>